<evidence type="ECO:0000259" key="2">
    <source>
        <dbReference type="Pfam" id="PF07727"/>
    </source>
</evidence>
<dbReference type="PANTHER" id="PTHR47592">
    <property type="entry name" value="PBF68 PROTEIN"/>
    <property type="match status" value="1"/>
</dbReference>
<gene>
    <name evidence="4" type="ordered locus">LOC_Os11g25810</name>
</gene>
<dbReference type="EMBL" id="AC145808">
    <property type="protein sequence ID" value="AAX96258.1"/>
    <property type="molecule type" value="Genomic_DNA"/>
</dbReference>
<dbReference type="InterPro" id="IPR013103">
    <property type="entry name" value="RVT_2"/>
</dbReference>
<feature type="compositionally biased region" description="Basic residues" evidence="1">
    <location>
        <begin position="36"/>
        <end position="47"/>
    </location>
</feature>
<dbReference type="AlphaFoldDB" id="Q2R592"/>
<protein>
    <submittedName>
        <fullName evidence="4">Retrotransposon protein, putative, Ty1-copia sub-class</fullName>
    </submittedName>
</protein>
<dbReference type="InterPro" id="IPR036875">
    <property type="entry name" value="Znf_CCHC_sf"/>
</dbReference>
<evidence type="ECO:0000313" key="4">
    <source>
        <dbReference type="EMBL" id="AAX96258.1"/>
    </source>
</evidence>
<dbReference type="SUPFAM" id="SSF57756">
    <property type="entry name" value="Retrovirus zinc finger-like domains"/>
    <property type="match status" value="1"/>
</dbReference>
<dbReference type="Gene3D" id="4.10.60.10">
    <property type="entry name" value="Zinc finger, CCHC-type"/>
    <property type="match status" value="1"/>
</dbReference>
<evidence type="ECO:0000313" key="5">
    <source>
        <dbReference type="Proteomes" id="UP000000763"/>
    </source>
</evidence>
<evidence type="ECO:0000256" key="1">
    <source>
        <dbReference type="SAM" id="MobiDB-lite"/>
    </source>
</evidence>
<dbReference type="InterPro" id="IPR054722">
    <property type="entry name" value="PolX-like_BBD"/>
</dbReference>
<dbReference type="Proteomes" id="UP000000763">
    <property type="component" value="Chromosome 11"/>
</dbReference>
<accession>Q2R592</accession>
<feature type="domain" description="Reverse transcriptase Ty1/copia-type" evidence="2">
    <location>
        <begin position="347"/>
        <end position="446"/>
    </location>
</feature>
<organism evidence="4 5">
    <name type="scientific">Oryza sativa subsp. japonica</name>
    <name type="common">Rice</name>
    <dbReference type="NCBI Taxonomy" id="39947"/>
    <lineage>
        <taxon>Eukaryota</taxon>
        <taxon>Viridiplantae</taxon>
        <taxon>Streptophyta</taxon>
        <taxon>Embryophyta</taxon>
        <taxon>Tracheophyta</taxon>
        <taxon>Spermatophyta</taxon>
        <taxon>Magnoliopsida</taxon>
        <taxon>Liliopsida</taxon>
        <taxon>Poales</taxon>
        <taxon>Poaceae</taxon>
        <taxon>BOP clade</taxon>
        <taxon>Oryzoideae</taxon>
        <taxon>Oryzeae</taxon>
        <taxon>Oryzinae</taxon>
        <taxon>Oryza</taxon>
        <taxon>Oryza sativa</taxon>
    </lineage>
</organism>
<feature type="region of interest" description="Disordered" evidence="1">
    <location>
        <begin position="1"/>
        <end position="73"/>
    </location>
</feature>
<proteinExistence type="predicted"/>
<dbReference type="Pfam" id="PF07727">
    <property type="entry name" value="RVT_2"/>
    <property type="match status" value="1"/>
</dbReference>
<feature type="domain" description="Retrovirus-related Pol polyprotein from transposon TNT 1-94-like beta-barrel" evidence="3">
    <location>
        <begin position="135"/>
        <end position="190"/>
    </location>
</feature>
<sequence length="532" mass="59801">MVHGQPGGARRGRQLLLDNRGKKIEGGSSANLVQKKNPHASHNNNKKVKPDVKPKATTNFKKKGKGKAKGDCFVRGKPGHWAKDCPDRKDKKSANMVISEGGGTLGYGKFLPTVLSICHSPDWWVDTGANIHVGRGSSLLMGNGSLAAVHGVSTVYLKFTSGKIVQLKNVQHVPSIKKNLVSGSLLCRDGFRLVFESNKCVVSKYGTFIGKGYNSGGLFRFSLDDMCNKVVNHVNDDDDESNDEALHYFKIYKVEVENQLERKIKRLSTSSQEPILSPEHFASIEHIDQTLEENPEEDNIVETQKSKRQRTAKSFEDDYIVYLVDDTPRTNEEAYSSPDANYWKEAEVIEHAYGCKPVRCKWIFKKKLRPDGTIEKYKASLVAKGYTQKEGEDFFDTYSSVARLTTIRVLLALAASHGLLVHQMDVKTAFLNGELEEEIYMDQPDDLNVIEEVKDFMSKSFEMKDLGVVDVILNIKLLRGDEGGITLVQSHYVDKVLSRFGYSDWKTAPTPYDPSVLLRKNRRIARDQLRYS</sequence>
<reference evidence="5" key="2">
    <citation type="journal article" date="2008" name="Nucleic Acids Res.">
        <title>The rice annotation project database (RAP-DB): 2008 update.</title>
        <authorList>
            <consortium name="The rice annotation project (RAP)"/>
        </authorList>
    </citation>
    <scope>GENOME REANNOTATION</scope>
    <source>
        <strain evidence="5">cv. Nipponbare</strain>
    </source>
</reference>
<reference evidence="5" key="1">
    <citation type="journal article" date="2005" name="Nature">
        <title>The map-based sequence of the rice genome.</title>
        <authorList>
            <consortium name="International rice genome sequencing project (IRGSP)"/>
            <person name="Matsumoto T."/>
            <person name="Wu J."/>
            <person name="Kanamori H."/>
            <person name="Katayose Y."/>
            <person name="Fujisawa M."/>
            <person name="Namiki N."/>
            <person name="Mizuno H."/>
            <person name="Yamamoto K."/>
            <person name="Antonio B.A."/>
            <person name="Baba T."/>
            <person name="Sakata K."/>
            <person name="Nagamura Y."/>
            <person name="Aoki H."/>
            <person name="Arikawa K."/>
            <person name="Arita K."/>
            <person name="Bito T."/>
            <person name="Chiden Y."/>
            <person name="Fujitsuka N."/>
            <person name="Fukunaka R."/>
            <person name="Hamada M."/>
            <person name="Harada C."/>
            <person name="Hayashi A."/>
            <person name="Hijishita S."/>
            <person name="Honda M."/>
            <person name="Hosokawa S."/>
            <person name="Ichikawa Y."/>
            <person name="Idonuma A."/>
            <person name="Iijima M."/>
            <person name="Ikeda M."/>
            <person name="Ikeno M."/>
            <person name="Ito K."/>
            <person name="Ito S."/>
            <person name="Ito T."/>
            <person name="Ito Y."/>
            <person name="Ito Y."/>
            <person name="Iwabuchi A."/>
            <person name="Kamiya K."/>
            <person name="Karasawa W."/>
            <person name="Kurita K."/>
            <person name="Katagiri S."/>
            <person name="Kikuta A."/>
            <person name="Kobayashi H."/>
            <person name="Kobayashi N."/>
            <person name="Machita K."/>
            <person name="Maehara T."/>
            <person name="Masukawa M."/>
            <person name="Mizubayashi T."/>
            <person name="Mukai Y."/>
            <person name="Nagasaki H."/>
            <person name="Nagata Y."/>
            <person name="Naito S."/>
            <person name="Nakashima M."/>
            <person name="Nakama Y."/>
            <person name="Nakamichi Y."/>
            <person name="Nakamura M."/>
            <person name="Meguro A."/>
            <person name="Negishi M."/>
            <person name="Ohta I."/>
            <person name="Ohta T."/>
            <person name="Okamoto M."/>
            <person name="Ono N."/>
            <person name="Saji S."/>
            <person name="Sakaguchi M."/>
            <person name="Sakai K."/>
            <person name="Shibata M."/>
            <person name="Shimokawa T."/>
            <person name="Song J."/>
            <person name="Takazaki Y."/>
            <person name="Terasawa K."/>
            <person name="Tsugane M."/>
            <person name="Tsuji K."/>
            <person name="Ueda S."/>
            <person name="Waki K."/>
            <person name="Yamagata H."/>
            <person name="Yamamoto M."/>
            <person name="Yamamoto S."/>
            <person name="Yamane H."/>
            <person name="Yoshiki S."/>
            <person name="Yoshihara R."/>
            <person name="Yukawa K."/>
            <person name="Zhong H."/>
            <person name="Yano M."/>
            <person name="Yuan Q."/>
            <person name="Ouyang S."/>
            <person name="Liu J."/>
            <person name="Jones K.M."/>
            <person name="Gansberger K."/>
            <person name="Moffat K."/>
            <person name="Hill J."/>
            <person name="Bera J."/>
            <person name="Fadrosh D."/>
            <person name="Jin S."/>
            <person name="Johri S."/>
            <person name="Kim M."/>
            <person name="Overton L."/>
            <person name="Reardon M."/>
            <person name="Tsitrin T."/>
            <person name="Vuong H."/>
            <person name="Weaver B."/>
            <person name="Ciecko A."/>
            <person name="Tallon L."/>
            <person name="Jackson J."/>
            <person name="Pai G."/>
            <person name="Aken S.V."/>
            <person name="Utterback T."/>
            <person name="Reidmuller S."/>
            <person name="Feldblyum T."/>
            <person name="Hsiao J."/>
            <person name="Zismann V."/>
            <person name="Iobst S."/>
            <person name="de Vazeille A.R."/>
            <person name="Buell C.R."/>
            <person name="Ying K."/>
            <person name="Li Y."/>
            <person name="Lu T."/>
            <person name="Huang Y."/>
            <person name="Zhao Q."/>
            <person name="Feng Q."/>
            <person name="Zhang L."/>
            <person name="Zhu J."/>
            <person name="Weng Q."/>
            <person name="Mu J."/>
            <person name="Lu Y."/>
            <person name="Fan D."/>
            <person name="Liu Y."/>
            <person name="Guan J."/>
            <person name="Zhang Y."/>
            <person name="Yu S."/>
            <person name="Liu X."/>
            <person name="Zhang Y."/>
            <person name="Hong G."/>
            <person name="Han B."/>
            <person name="Choisne N."/>
            <person name="Demange N."/>
            <person name="Orjeda G."/>
            <person name="Samain S."/>
            <person name="Cattolico L."/>
            <person name="Pelletier E."/>
            <person name="Couloux A."/>
            <person name="Segurens B."/>
            <person name="Wincker P."/>
            <person name="D'Hont A."/>
            <person name="Scarpelli C."/>
            <person name="Weissenbach J."/>
            <person name="Salanoubat M."/>
            <person name="Quetier F."/>
            <person name="Yu Y."/>
            <person name="Kim H.R."/>
            <person name="Rambo T."/>
            <person name="Currie J."/>
            <person name="Collura K."/>
            <person name="Luo M."/>
            <person name="Yang T."/>
            <person name="Ammiraju J.S.S."/>
            <person name="Engler F."/>
            <person name="Soderlund C."/>
            <person name="Wing R.A."/>
            <person name="Palmer L.E."/>
            <person name="de la Bastide M."/>
            <person name="Spiegel L."/>
            <person name="Nascimento L."/>
            <person name="Zutavern T."/>
            <person name="O'Shaughnessy A."/>
            <person name="Dike S."/>
            <person name="Dedhia N."/>
            <person name="Preston R."/>
            <person name="Balija V."/>
            <person name="McCombie W.R."/>
            <person name="Chow T."/>
            <person name="Chen H."/>
            <person name="Chung M."/>
            <person name="Chen C."/>
            <person name="Shaw J."/>
            <person name="Wu H."/>
            <person name="Hsiao K."/>
            <person name="Chao Y."/>
            <person name="Chu M."/>
            <person name="Cheng C."/>
            <person name="Hour A."/>
            <person name="Lee P."/>
            <person name="Lin S."/>
            <person name="Lin Y."/>
            <person name="Liou J."/>
            <person name="Liu S."/>
            <person name="Hsing Y."/>
            <person name="Raghuvanshi S."/>
            <person name="Mohanty A."/>
            <person name="Bharti A.K."/>
            <person name="Gaur A."/>
            <person name="Gupta V."/>
            <person name="Kumar D."/>
            <person name="Ravi V."/>
            <person name="Vij S."/>
            <person name="Kapur A."/>
            <person name="Khurana P."/>
            <person name="Khurana P."/>
            <person name="Khurana J.P."/>
            <person name="Tyagi A.K."/>
            <person name="Gaikwad K."/>
            <person name="Singh A."/>
            <person name="Dalal V."/>
            <person name="Srivastava S."/>
            <person name="Dixit A."/>
            <person name="Pal A.K."/>
            <person name="Ghazi I.A."/>
            <person name="Yadav M."/>
            <person name="Pandit A."/>
            <person name="Bhargava A."/>
            <person name="Sureshbabu K."/>
            <person name="Batra K."/>
            <person name="Sharma T.R."/>
            <person name="Mohapatra T."/>
            <person name="Singh N.K."/>
            <person name="Messing J."/>
            <person name="Nelson A.B."/>
            <person name="Fuks G."/>
            <person name="Kavchok S."/>
            <person name="Keizer G."/>
            <person name="Linton E."/>
            <person name="Llaca V."/>
            <person name="Song R."/>
            <person name="Tanyolac B."/>
            <person name="Young S."/>
            <person name="Ho-Il K."/>
            <person name="Hahn J.H."/>
            <person name="Sangsakoo G."/>
            <person name="Vanavichit A."/>
            <person name="de Mattos Luiz.A.T."/>
            <person name="Zimmer P.D."/>
            <person name="Malone G."/>
            <person name="Dellagostin O."/>
            <person name="de Oliveira A.C."/>
            <person name="Bevan M."/>
            <person name="Bancroft I."/>
            <person name="Minx P."/>
            <person name="Cordum H."/>
            <person name="Wilson R."/>
            <person name="Cheng Z."/>
            <person name="Jin W."/>
            <person name="Jiang J."/>
            <person name="Leong S.A."/>
            <person name="Iwama H."/>
            <person name="Gojobori T."/>
            <person name="Itoh T."/>
            <person name="Niimura Y."/>
            <person name="Fujii Y."/>
            <person name="Habara T."/>
            <person name="Sakai H."/>
            <person name="Sato Y."/>
            <person name="Wilson G."/>
            <person name="Kumar K."/>
            <person name="McCouch S."/>
            <person name="Juretic N."/>
            <person name="Hoen D."/>
            <person name="Wright S."/>
            <person name="Bruskiewich R."/>
            <person name="Bureau T."/>
            <person name="Miyao A."/>
            <person name="Hirochika H."/>
            <person name="Nishikawa T."/>
            <person name="Kadowaki K."/>
            <person name="Sugiura M."/>
            <person name="Burr B."/>
            <person name="Sasaki T."/>
        </authorList>
    </citation>
    <scope>NUCLEOTIDE SEQUENCE [LARGE SCALE GENOMIC DNA]</scope>
    <source>
        <strain evidence="5">cv. Nipponbare</strain>
    </source>
</reference>
<dbReference type="Pfam" id="PF22936">
    <property type="entry name" value="Pol_BBD"/>
    <property type="match status" value="1"/>
</dbReference>
<name>Q2R592_ORYSJ</name>
<evidence type="ECO:0000259" key="3">
    <source>
        <dbReference type="Pfam" id="PF22936"/>
    </source>
</evidence>
<dbReference type="PANTHER" id="PTHR47592:SF27">
    <property type="entry name" value="OS08G0421700 PROTEIN"/>
    <property type="match status" value="1"/>
</dbReference>
<dbReference type="GO" id="GO:0003676">
    <property type="term" value="F:nucleic acid binding"/>
    <property type="evidence" value="ECO:0007669"/>
    <property type="project" value="InterPro"/>
</dbReference>
<dbReference type="GO" id="GO:0008270">
    <property type="term" value="F:zinc ion binding"/>
    <property type="evidence" value="ECO:0007669"/>
    <property type="project" value="InterPro"/>
</dbReference>